<organism evidence="3 4">
    <name type="scientific">Candidatus Magnetoglobus multicellularis str. Araruama</name>
    <dbReference type="NCBI Taxonomy" id="890399"/>
    <lineage>
        <taxon>Bacteria</taxon>
        <taxon>Pseudomonadati</taxon>
        <taxon>Thermodesulfobacteriota</taxon>
        <taxon>Desulfobacteria</taxon>
        <taxon>Desulfobacterales</taxon>
        <taxon>Desulfobacteraceae</taxon>
        <taxon>Candidatus Magnetoglobus</taxon>
    </lineage>
</organism>
<dbReference type="InterPro" id="IPR007069">
    <property type="entry name" value="Transposase_32"/>
</dbReference>
<evidence type="ECO:0000313" key="4">
    <source>
        <dbReference type="Proteomes" id="UP000189670"/>
    </source>
</evidence>
<accession>A0A1V1NXK7</accession>
<dbReference type="PANTHER" id="PTHR37023">
    <property type="entry name" value="TRANSPOSASE"/>
    <property type="match status" value="1"/>
</dbReference>
<comment type="caution">
    <text evidence="3">The sequence shown here is derived from an EMBL/GenBank/DDBJ whole genome shotgun (WGS) entry which is preliminary data.</text>
</comment>
<dbReference type="Proteomes" id="UP000189670">
    <property type="component" value="Unassembled WGS sequence"/>
</dbReference>
<dbReference type="GO" id="GO:0006313">
    <property type="term" value="P:DNA transposition"/>
    <property type="evidence" value="ECO:0007669"/>
    <property type="project" value="InterPro"/>
</dbReference>
<evidence type="ECO:0000313" key="3">
    <source>
        <dbReference type="EMBL" id="ETR67275.1"/>
    </source>
</evidence>
<protein>
    <submittedName>
        <fullName evidence="3">Transposase</fullName>
    </submittedName>
</protein>
<dbReference type="PANTHER" id="PTHR37023:SF1">
    <property type="entry name" value="ISSOD25 TRANSPOSASE TNPA_ISSOD25"/>
    <property type="match status" value="1"/>
</dbReference>
<dbReference type="AlphaFoldDB" id="A0A1V1NXK7"/>
<dbReference type="GO" id="GO:0003677">
    <property type="term" value="F:DNA binding"/>
    <property type="evidence" value="ECO:0007669"/>
    <property type="project" value="InterPro"/>
</dbReference>
<gene>
    <name evidence="3" type="ORF">OMM_05222</name>
</gene>
<feature type="domain" description="Transposase IS801/IS1294" evidence="1">
    <location>
        <begin position="169"/>
        <end position="378"/>
    </location>
</feature>
<evidence type="ECO:0000259" key="1">
    <source>
        <dbReference type="Pfam" id="PF04986"/>
    </source>
</evidence>
<dbReference type="EMBL" id="ATBP01001467">
    <property type="protein sequence ID" value="ETR67275.1"/>
    <property type="molecule type" value="Genomic_DNA"/>
</dbReference>
<proteinExistence type="predicted"/>
<dbReference type="InterPro" id="IPR026889">
    <property type="entry name" value="Zn_Tnp"/>
</dbReference>
<name>A0A1V1NXK7_9BACT</name>
<dbReference type="Pfam" id="PF14319">
    <property type="entry name" value="Zn_Tnp_IS91"/>
    <property type="match status" value="1"/>
</dbReference>
<feature type="domain" description="Transposase zinc-binding" evidence="2">
    <location>
        <begin position="46"/>
        <end position="128"/>
    </location>
</feature>
<evidence type="ECO:0000259" key="2">
    <source>
        <dbReference type="Pfam" id="PF14319"/>
    </source>
</evidence>
<dbReference type="GO" id="GO:0004803">
    <property type="term" value="F:transposase activity"/>
    <property type="evidence" value="ECO:0007669"/>
    <property type="project" value="InterPro"/>
</dbReference>
<dbReference type="Pfam" id="PF04986">
    <property type="entry name" value="Y2_Tnp"/>
    <property type="match status" value="1"/>
</dbReference>
<sequence>MVPKKIRLETKYFKQMLLPGMFEPVIEDPPILQTIPSLESSSIKKIIEMYLNKHWSYNSFSQLYNVLICGTGKLGYHIDVCDNCASSRSMPNLCDHSLCPYCQKRLSENWIKNRISELLPVPYYQIVFKLPNKLGIFAMCNKKIVFDILFAAVATAMKKQPNQDDIKIGFIMSLQTCAANLWFWPHIHVCMPGIGIMIDEKLIQYSSKKTLPLTEEILSKEFRDSFIAQLEKIYEEKNVETEECEDLSEYIIQSETEKEIDAICADNDSAIKWPKELEHLAKDQSEFKKWIEELKNEKWGVDIGEPTKKDPKELIRYAGERLAISDEQIVEADESGVLFIDKRGEYQDLTLEEFIRRYVCHAMPKGYHRIRNCGFLGNNVKDKTIEKILSKFGKTDQEKPKKIKKCKQCETGHMQTVAVILGGETVKTFPEKIEKLKMRPSWLSILQEIESSDEITADLKARIPTWLIELIQSVD</sequence>
<reference evidence="4" key="1">
    <citation type="submission" date="2012-11" db="EMBL/GenBank/DDBJ databases">
        <authorList>
            <person name="Lucero-Rivera Y.E."/>
            <person name="Tovar-Ramirez D."/>
        </authorList>
    </citation>
    <scope>NUCLEOTIDE SEQUENCE [LARGE SCALE GENOMIC DNA]</scope>
    <source>
        <strain evidence="4">Araruama</strain>
    </source>
</reference>